<dbReference type="GO" id="GO:0003723">
    <property type="term" value="F:RNA binding"/>
    <property type="evidence" value="ECO:0007669"/>
    <property type="project" value="InterPro"/>
</dbReference>
<evidence type="ECO:0000256" key="3">
    <source>
        <dbReference type="ARBA" id="ARBA00023235"/>
    </source>
</evidence>
<dbReference type="Proteomes" id="UP000064893">
    <property type="component" value="Chromosome"/>
</dbReference>
<dbReference type="FunFam" id="3.30.70.580:FF:000001">
    <property type="entry name" value="tRNA pseudouridine synthase A"/>
    <property type="match status" value="1"/>
</dbReference>
<dbReference type="Gene3D" id="3.30.70.580">
    <property type="entry name" value="Pseudouridine synthase I, catalytic domain, N-terminal subdomain"/>
    <property type="match status" value="1"/>
</dbReference>
<feature type="active site" description="Nucleophile" evidence="4 5">
    <location>
        <position position="51"/>
    </location>
</feature>
<gene>
    <name evidence="4 9" type="primary">truA</name>
    <name evidence="9" type="ORF">L21SP5_02867</name>
</gene>
<dbReference type="InterPro" id="IPR020094">
    <property type="entry name" value="TruA/RsuA/RluB/E/F_N"/>
</dbReference>
<name>A0A0S2I2L5_9BACT</name>
<feature type="domain" description="Pseudouridine synthase I TruA alpha/beta" evidence="8">
    <location>
        <begin position="8"/>
        <end position="103"/>
    </location>
</feature>
<comment type="catalytic activity">
    <reaction evidence="4 7">
        <text>uridine(38/39/40) in tRNA = pseudouridine(38/39/40) in tRNA</text>
        <dbReference type="Rhea" id="RHEA:22376"/>
        <dbReference type="Rhea" id="RHEA-COMP:10085"/>
        <dbReference type="Rhea" id="RHEA-COMP:10087"/>
        <dbReference type="ChEBI" id="CHEBI:65314"/>
        <dbReference type="ChEBI" id="CHEBI:65315"/>
        <dbReference type="EC" id="5.4.99.12"/>
    </reaction>
</comment>
<dbReference type="HAMAP" id="MF_00171">
    <property type="entry name" value="TruA"/>
    <property type="match status" value="1"/>
</dbReference>
<reference evidence="9 10" key="1">
    <citation type="submission" date="2015-11" db="EMBL/GenBank/DDBJ databases">
        <title>Description and complete genome sequence of a novel strain predominating in hypersaline microbial mats and representing a new family of the Bacteriodetes phylum.</title>
        <authorList>
            <person name="Spring S."/>
            <person name="Bunk B."/>
            <person name="Sproer C."/>
            <person name="Klenk H.-P."/>
        </authorList>
    </citation>
    <scope>NUCLEOTIDE SEQUENCE [LARGE SCALE GENOMIC DNA]</scope>
    <source>
        <strain evidence="9 10">L21-Spi-D4</strain>
    </source>
</reference>
<proteinExistence type="inferred from homology"/>
<dbReference type="PANTHER" id="PTHR11142">
    <property type="entry name" value="PSEUDOURIDYLATE SYNTHASE"/>
    <property type="match status" value="1"/>
</dbReference>
<dbReference type="GO" id="GO:0160147">
    <property type="term" value="F:tRNA pseudouridine(38-40) synthase activity"/>
    <property type="evidence" value="ECO:0007669"/>
    <property type="project" value="UniProtKB-EC"/>
</dbReference>
<sequence>MRYFINLAYDGTHYHGWQIQPNAISVQQIANDAIGKITREQVNVVGCGRTDTGVHASYFVLHVDMHNAIIDVDKFTYHLNAVLPKDIVIYETRPVNENLHARFSATAREYHYFLSKKPHPFLHPFSKHLVKIPDLQKLRSAAAIVQQNTDFSSFCKAHAANKTNICHIAESEWIETNDLLVYRIKADRFLRNMVRALVGTMLEIGYGKRPVENLQQIFNDKNRSKAGMSAAPEGLFLTGVWYPDEIFEQSSRLPFPVQ</sequence>
<dbReference type="InterPro" id="IPR001406">
    <property type="entry name" value="PsdUridine_synth_TruA"/>
</dbReference>
<evidence type="ECO:0000256" key="7">
    <source>
        <dbReference type="RuleBase" id="RU003792"/>
    </source>
</evidence>
<evidence type="ECO:0000313" key="9">
    <source>
        <dbReference type="EMBL" id="ALO16487.1"/>
    </source>
</evidence>
<dbReference type="RefSeq" id="WP_057953853.1">
    <property type="nucleotide sequence ID" value="NZ_CP013118.1"/>
</dbReference>
<evidence type="ECO:0000256" key="6">
    <source>
        <dbReference type="PIRSR" id="PIRSR001430-2"/>
    </source>
</evidence>
<comment type="caution">
    <text evidence="4">Lacks conserved residue(s) required for the propagation of feature annotation.</text>
</comment>
<dbReference type="PATRIC" id="fig|1307839.3.peg.3012"/>
<dbReference type="Pfam" id="PF01416">
    <property type="entry name" value="PseudoU_synth_1"/>
    <property type="match status" value="2"/>
</dbReference>
<comment type="subunit">
    <text evidence="4">Homodimer.</text>
</comment>
<dbReference type="PANTHER" id="PTHR11142:SF0">
    <property type="entry name" value="TRNA PSEUDOURIDINE SYNTHASE-LIKE 1"/>
    <property type="match status" value="1"/>
</dbReference>
<dbReference type="AlphaFoldDB" id="A0A0S2I2L5"/>
<keyword evidence="10" id="KW-1185">Reference proteome</keyword>
<protein>
    <recommendedName>
        <fullName evidence="4">tRNA pseudouridine synthase A</fullName>
        <ecNumber evidence="4">5.4.99.12</ecNumber>
    </recommendedName>
    <alternativeName>
        <fullName evidence="4">tRNA pseudouridine(38-40) synthase</fullName>
    </alternativeName>
    <alternativeName>
        <fullName evidence="4">tRNA pseudouridylate synthase I</fullName>
    </alternativeName>
    <alternativeName>
        <fullName evidence="4">tRNA-uridine isomerase I</fullName>
    </alternativeName>
</protein>
<dbReference type="KEGG" id="blq:L21SP5_02867"/>
<dbReference type="PIRSF" id="PIRSF001430">
    <property type="entry name" value="tRNA_psdUrid_synth"/>
    <property type="match status" value="1"/>
</dbReference>
<dbReference type="STRING" id="1307839.L21SP5_02867"/>
<dbReference type="InterPro" id="IPR020097">
    <property type="entry name" value="PsdUridine_synth_TruA_a/b_dom"/>
</dbReference>
<evidence type="ECO:0000313" key="10">
    <source>
        <dbReference type="Proteomes" id="UP000064893"/>
    </source>
</evidence>
<dbReference type="CDD" id="cd02570">
    <property type="entry name" value="PseudoU_synth_EcTruA"/>
    <property type="match status" value="1"/>
</dbReference>
<keyword evidence="2 4" id="KW-0819">tRNA processing</keyword>
<keyword evidence="3 4" id="KW-0413">Isomerase</keyword>
<dbReference type="SUPFAM" id="SSF55120">
    <property type="entry name" value="Pseudouridine synthase"/>
    <property type="match status" value="1"/>
</dbReference>
<dbReference type="OrthoDB" id="9811823at2"/>
<dbReference type="Gene3D" id="3.30.70.660">
    <property type="entry name" value="Pseudouridine synthase I, catalytic domain, C-terminal subdomain"/>
    <property type="match status" value="1"/>
</dbReference>
<dbReference type="GO" id="GO:0031119">
    <property type="term" value="P:tRNA pseudouridine synthesis"/>
    <property type="evidence" value="ECO:0007669"/>
    <property type="project" value="UniProtKB-UniRule"/>
</dbReference>
<evidence type="ECO:0000259" key="8">
    <source>
        <dbReference type="Pfam" id="PF01416"/>
    </source>
</evidence>
<evidence type="ECO:0000256" key="4">
    <source>
        <dbReference type="HAMAP-Rule" id="MF_00171"/>
    </source>
</evidence>
<organism evidence="9 10">
    <name type="scientific">Salinivirga cyanobacteriivorans</name>
    <dbReference type="NCBI Taxonomy" id="1307839"/>
    <lineage>
        <taxon>Bacteria</taxon>
        <taxon>Pseudomonadati</taxon>
        <taxon>Bacteroidota</taxon>
        <taxon>Bacteroidia</taxon>
        <taxon>Bacteroidales</taxon>
        <taxon>Salinivirgaceae</taxon>
        <taxon>Salinivirga</taxon>
    </lineage>
</organism>
<dbReference type="EC" id="5.4.99.12" evidence="4"/>
<evidence type="ECO:0000256" key="1">
    <source>
        <dbReference type="ARBA" id="ARBA00009375"/>
    </source>
</evidence>
<dbReference type="InterPro" id="IPR020103">
    <property type="entry name" value="PsdUridine_synth_cat_dom_sf"/>
</dbReference>
<feature type="domain" description="Pseudouridine synthase I TruA alpha/beta" evidence="8">
    <location>
        <begin position="149"/>
        <end position="243"/>
    </location>
</feature>
<evidence type="ECO:0000256" key="5">
    <source>
        <dbReference type="PIRSR" id="PIRSR001430-1"/>
    </source>
</evidence>
<dbReference type="NCBIfam" id="TIGR00071">
    <property type="entry name" value="hisT_truA"/>
    <property type="match status" value="1"/>
</dbReference>
<evidence type="ECO:0000256" key="2">
    <source>
        <dbReference type="ARBA" id="ARBA00022694"/>
    </source>
</evidence>
<dbReference type="EMBL" id="CP013118">
    <property type="protein sequence ID" value="ALO16487.1"/>
    <property type="molecule type" value="Genomic_DNA"/>
</dbReference>
<feature type="binding site" evidence="4 6">
    <location>
        <position position="110"/>
    </location>
    <ligand>
        <name>substrate</name>
    </ligand>
</feature>
<comment type="function">
    <text evidence="4">Formation of pseudouridine at positions 38, 39 and 40 in the anticodon stem and loop of transfer RNAs.</text>
</comment>
<comment type="similarity">
    <text evidence="1 4 7">Belongs to the tRNA pseudouridine synthase TruA family.</text>
</comment>
<accession>A0A0S2I2L5</accession>
<dbReference type="InterPro" id="IPR020095">
    <property type="entry name" value="PsdUridine_synth_TruA_C"/>
</dbReference>